<dbReference type="AlphaFoldDB" id="A0A919GNA2"/>
<evidence type="ECO:0000259" key="2">
    <source>
        <dbReference type="Pfam" id="PF01321"/>
    </source>
</evidence>
<protein>
    <recommendedName>
        <fullName evidence="2">Creatinase N-terminal domain-containing protein</fullName>
    </recommendedName>
</protein>
<feature type="domain" description="Creatinase N-terminal" evidence="2">
    <location>
        <begin position="21"/>
        <end position="155"/>
    </location>
</feature>
<dbReference type="PANTHER" id="PTHR46112:SF2">
    <property type="entry name" value="XAA-PRO AMINOPEPTIDASE P-RELATED"/>
    <property type="match status" value="1"/>
</dbReference>
<keyword evidence="4" id="KW-1185">Reference proteome</keyword>
<dbReference type="PANTHER" id="PTHR46112">
    <property type="entry name" value="AMINOPEPTIDASE"/>
    <property type="match status" value="1"/>
</dbReference>
<dbReference type="Gene3D" id="3.40.350.10">
    <property type="entry name" value="Creatinase/prolidase N-terminal domain"/>
    <property type="match status" value="1"/>
</dbReference>
<dbReference type="InterPro" id="IPR000587">
    <property type="entry name" value="Creatinase_N"/>
</dbReference>
<dbReference type="InterPro" id="IPR050659">
    <property type="entry name" value="Peptidase_M24B"/>
</dbReference>
<proteinExistence type="predicted"/>
<dbReference type="InterPro" id="IPR036005">
    <property type="entry name" value="Creatinase/aminopeptidase-like"/>
</dbReference>
<evidence type="ECO:0000313" key="4">
    <source>
        <dbReference type="Proteomes" id="UP000603708"/>
    </source>
</evidence>
<sequence length="374" mass="38460">MKRGLVVLDPAEVPVEEWGERVGGLQRRLAAEGVDLALVYGDVFSSDDIAYLTNLCIYWNEGVLAVPAEGEPVFLTKLSPRVHPWMRRVSTVSRIESGRQFGALAAKLAEGREAGTVGLVDAPLWPAPVVAELRAALPGWRFAELPGLVREQRAVPSAAELVLLEEAARVVGGAADEAVAGGLGGHERVATVERLVRGAGFLDVQVNTADAADGAQCVQVTGQYRTLWVHAARLAGGAGADWAAALQDALDRAVAAALPGATGADLGAAARPALERLPQGTDARARWTDQTDLASAGEYRPATDGTPLTAGSVVAVTVDALLPGGGYAALADTVLITPDGARRLTAAGAAANGGIEEHTTSTNGAGRPGGRSAQ</sequence>
<gene>
    <name evidence="3" type="ORF">GCM10018793_65810</name>
</gene>
<dbReference type="SUPFAM" id="SSF53092">
    <property type="entry name" value="Creatinase/prolidase N-terminal domain"/>
    <property type="match status" value="1"/>
</dbReference>
<reference evidence="3" key="1">
    <citation type="journal article" date="2014" name="Int. J. Syst. Evol. Microbiol.">
        <title>Complete genome sequence of Corynebacterium casei LMG S-19264T (=DSM 44701T), isolated from a smear-ripened cheese.</title>
        <authorList>
            <consortium name="US DOE Joint Genome Institute (JGI-PGF)"/>
            <person name="Walter F."/>
            <person name="Albersmeier A."/>
            <person name="Kalinowski J."/>
            <person name="Ruckert C."/>
        </authorList>
    </citation>
    <scope>NUCLEOTIDE SEQUENCE</scope>
    <source>
        <strain evidence="3">JCM 5069</strain>
    </source>
</reference>
<dbReference type="Gene3D" id="3.90.230.10">
    <property type="entry name" value="Creatinase/methionine aminopeptidase superfamily"/>
    <property type="match status" value="1"/>
</dbReference>
<name>A0A919GNA2_9ACTN</name>
<dbReference type="RefSeq" id="WP_189938434.1">
    <property type="nucleotide sequence ID" value="NZ_BNCD01000031.1"/>
</dbReference>
<dbReference type="Proteomes" id="UP000603708">
    <property type="component" value="Unassembled WGS sequence"/>
</dbReference>
<dbReference type="InterPro" id="IPR029149">
    <property type="entry name" value="Creatin/AminoP/Spt16_N"/>
</dbReference>
<dbReference type="Pfam" id="PF01321">
    <property type="entry name" value="Creatinase_N"/>
    <property type="match status" value="1"/>
</dbReference>
<comment type="caution">
    <text evidence="3">The sequence shown here is derived from an EMBL/GenBank/DDBJ whole genome shotgun (WGS) entry which is preliminary data.</text>
</comment>
<evidence type="ECO:0000313" key="3">
    <source>
        <dbReference type="EMBL" id="GHH87965.1"/>
    </source>
</evidence>
<evidence type="ECO:0000256" key="1">
    <source>
        <dbReference type="SAM" id="MobiDB-lite"/>
    </source>
</evidence>
<dbReference type="SUPFAM" id="SSF55920">
    <property type="entry name" value="Creatinase/aminopeptidase"/>
    <property type="match status" value="1"/>
</dbReference>
<organism evidence="3 4">
    <name type="scientific">Streptomyces sulfonofaciens</name>
    <dbReference type="NCBI Taxonomy" id="68272"/>
    <lineage>
        <taxon>Bacteria</taxon>
        <taxon>Bacillati</taxon>
        <taxon>Actinomycetota</taxon>
        <taxon>Actinomycetes</taxon>
        <taxon>Kitasatosporales</taxon>
        <taxon>Streptomycetaceae</taxon>
        <taxon>Streptomyces</taxon>
    </lineage>
</organism>
<reference evidence="3" key="2">
    <citation type="submission" date="2020-09" db="EMBL/GenBank/DDBJ databases">
        <authorList>
            <person name="Sun Q."/>
            <person name="Ohkuma M."/>
        </authorList>
    </citation>
    <scope>NUCLEOTIDE SEQUENCE</scope>
    <source>
        <strain evidence="3">JCM 5069</strain>
    </source>
</reference>
<feature type="region of interest" description="Disordered" evidence="1">
    <location>
        <begin position="350"/>
        <end position="374"/>
    </location>
</feature>
<dbReference type="EMBL" id="BNCD01000031">
    <property type="protein sequence ID" value="GHH87965.1"/>
    <property type="molecule type" value="Genomic_DNA"/>
</dbReference>
<accession>A0A919GNA2</accession>